<evidence type="ECO:0000313" key="2">
    <source>
        <dbReference type="Proteomes" id="UP000615989"/>
    </source>
</evidence>
<organism evidence="1 2">
    <name type="scientific">Aromatoleum anaerobium</name>
    <dbReference type="NCBI Taxonomy" id="182180"/>
    <lineage>
        <taxon>Bacteria</taxon>
        <taxon>Pseudomonadati</taxon>
        <taxon>Pseudomonadota</taxon>
        <taxon>Betaproteobacteria</taxon>
        <taxon>Rhodocyclales</taxon>
        <taxon>Rhodocyclaceae</taxon>
        <taxon>Aromatoleum</taxon>
    </lineage>
</organism>
<dbReference type="RefSeq" id="WP_169119579.1">
    <property type="nucleotide sequence ID" value="NZ_WTVG02000039.1"/>
</dbReference>
<name>A0ABX1PS38_9RHOO</name>
<comment type="caution">
    <text evidence="1">The sequence shown here is derived from an EMBL/GenBank/DDBJ whole genome shotgun (WGS) entry which is preliminary data.</text>
</comment>
<keyword evidence="2" id="KW-1185">Reference proteome</keyword>
<proteinExistence type="predicted"/>
<evidence type="ECO:0000313" key="1">
    <source>
        <dbReference type="EMBL" id="NMG26251.1"/>
    </source>
</evidence>
<reference evidence="1" key="1">
    <citation type="submission" date="2019-12" db="EMBL/GenBank/DDBJ databases">
        <title>Comparative genomics gives insights into the taxonomy of the Azoarcus-Aromatoleum group and reveals separate origins of nif in the plant-associated Azoarcus and non-plant-associated Aromatoleum sub-groups.</title>
        <authorList>
            <person name="Lafos M."/>
            <person name="Maluk M."/>
            <person name="Batista M."/>
            <person name="Junghare M."/>
            <person name="Carmona M."/>
            <person name="Faoro H."/>
            <person name="Cruz L.M."/>
            <person name="Battistoni F."/>
            <person name="De Souza E."/>
            <person name="Pedrosa F."/>
            <person name="Chen W.-M."/>
            <person name="Poole P.S."/>
            <person name="Dixon R.A."/>
            <person name="James E.K."/>
        </authorList>
    </citation>
    <scope>NUCLEOTIDE SEQUENCE</scope>
    <source>
        <strain evidence="1">LuFRes1</strain>
    </source>
</reference>
<dbReference type="Proteomes" id="UP000615989">
    <property type="component" value="Unassembled WGS sequence"/>
</dbReference>
<gene>
    <name evidence="1" type="ORF">GO606_16315</name>
</gene>
<dbReference type="Gene3D" id="2.60.120.260">
    <property type="entry name" value="Galactose-binding domain-like"/>
    <property type="match status" value="1"/>
</dbReference>
<dbReference type="EMBL" id="WTVG01000061">
    <property type="protein sequence ID" value="NMG26251.1"/>
    <property type="molecule type" value="Genomic_DNA"/>
</dbReference>
<accession>A0ABX1PS38</accession>
<sequence>MAIKYMDPVGGNNANDGSSFALRFKSFEGGATTARVAAGDTVRIIASPDPNSIGTGTWTDNSGTITLGAAVTQTIDNCDSAWTASANVTCSTSTDRKQGTASATAAVASGFTTGKIAYKATGTLDLSGYEQVSLWFKTSTSLAPGVLELRLCSDTTGDTAVNTVPLPVTSAQWAGTGWFVVLKDFAAALGASIQSVALYAVSDPGIVTITLDNIIACKANGAANCLTHLSLIGKNTVGEPEWYPLLSIDGTTVVLGADRNTSVSSPARPYRGTTEAVTTYARQPLVDIDSTGYDGNWVSAGGSIASPVTYSGGWNRTDMSTQTGETWISGSHHYDNDMGTPIYTSGLNDAVFRTIGVAHAPLYGAYVSGDRLDFGFLGMAGCNLPFSLDGSSTNCVIDGGSVVHNVAHFGESATIAGYGNQLIARRVEGSNIVGVQINADSLAVVTADIDKIDNSGTYGVQSTGNLILRDTVFQNNTSGSIVPNPVSGDPLTVVNGTFPSEPTVTSTRNFQIRLHDYNGTAGDHRVIGNGWKLVTDTTVRHTASGVAWKITISSTSGGRAMQHIPLAKVAVSAGTQVTMKAWVRRTNTALAIGIKVLGGQIAGVDADVSAEITAAADTWEERTITFTPSAAGVVELLGYATATATGHSGYWDDLTITQA</sequence>
<protein>
    <submittedName>
        <fullName evidence="1">Uncharacterized protein</fullName>
    </submittedName>
</protein>